<evidence type="ECO:0000313" key="3">
    <source>
        <dbReference type="Proteomes" id="UP001175604"/>
    </source>
</evidence>
<keyword evidence="3" id="KW-1185">Reference proteome</keyword>
<dbReference type="Pfam" id="PF04909">
    <property type="entry name" value="Amidohydro_2"/>
    <property type="match status" value="1"/>
</dbReference>
<dbReference type="Proteomes" id="UP001175604">
    <property type="component" value="Unassembled WGS sequence"/>
</dbReference>
<dbReference type="Gene3D" id="3.20.20.140">
    <property type="entry name" value="Metal-dependent hydrolases"/>
    <property type="match status" value="1"/>
</dbReference>
<dbReference type="InterPro" id="IPR032466">
    <property type="entry name" value="Metal_Hydrolase"/>
</dbReference>
<dbReference type="EMBL" id="JAUDJE010000002">
    <property type="protein sequence ID" value="MDM9558023.1"/>
    <property type="molecule type" value="Genomic_DNA"/>
</dbReference>
<feature type="domain" description="Amidohydrolase-related" evidence="1">
    <location>
        <begin position="11"/>
        <end position="287"/>
    </location>
</feature>
<proteinExistence type="predicted"/>
<protein>
    <submittedName>
        <fullName evidence="2">Amidohydrolase family protein</fullName>
    </submittedName>
</protein>
<name>A0ABT7VYL4_9BORD</name>
<sequence length="287" mass="29743">MPASALPAGACDCHVHVVGDPRRYPMAADRHYTPGPAGPTDLLRHLDGLGLARAVIVQPSIYGTDNRCLLDSLEALQGAGRGVAVLDPDVTPAALADLHACGVRGVRINLESAGRSDPHSIRAALAAWGRRLAPLGWHVQVYASLDAIAAAAPALGALPVPVVLDHFAMIPAGTALADPRVQAVRGLLASGAAYVKLSAPYRVDPSGQQAGAVAALAAALLDSNPDRVLWASDWPHTNREPGKAASEVSAYRRVSGHQLAAGIAAWLPEAGLRARVLADNPARLYGF</sequence>
<dbReference type="InterPro" id="IPR006680">
    <property type="entry name" value="Amidohydro-rel"/>
</dbReference>
<comment type="caution">
    <text evidence="2">The sequence shown here is derived from an EMBL/GenBank/DDBJ whole genome shotgun (WGS) entry which is preliminary data.</text>
</comment>
<accession>A0ABT7VYL4</accession>
<dbReference type="RefSeq" id="WP_289784317.1">
    <property type="nucleotide sequence ID" value="NZ_JAUDJE010000002.1"/>
</dbReference>
<dbReference type="PANTHER" id="PTHR35563:SF2">
    <property type="entry name" value="BARREL METAL-DEPENDENT HYDROLASE, PUTATIVE (AFU_ORTHOLOGUE AFUA_1G16240)-RELATED"/>
    <property type="match status" value="1"/>
</dbReference>
<dbReference type="SUPFAM" id="SSF51556">
    <property type="entry name" value="Metallo-dependent hydrolases"/>
    <property type="match status" value="1"/>
</dbReference>
<evidence type="ECO:0000313" key="2">
    <source>
        <dbReference type="EMBL" id="MDM9558023.1"/>
    </source>
</evidence>
<evidence type="ECO:0000259" key="1">
    <source>
        <dbReference type="Pfam" id="PF04909"/>
    </source>
</evidence>
<gene>
    <name evidence="2" type="ORF">QUC21_03230</name>
</gene>
<dbReference type="InterPro" id="IPR052358">
    <property type="entry name" value="Aro_Compnd_Degr_Hydrolases"/>
</dbReference>
<dbReference type="PANTHER" id="PTHR35563">
    <property type="entry name" value="BARREL METAL-DEPENDENT HYDROLASE, PUTATIVE (AFU_ORTHOLOGUE AFUA_1G16240)-RELATED"/>
    <property type="match status" value="1"/>
</dbReference>
<reference evidence="2" key="1">
    <citation type="submission" date="2023-06" db="EMBL/GenBank/DDBJ databases">
        <title>full genome analysis of Phenantherene degrader P3.</title>
        <authorList>
            <person name="Akbar A."/>
            <person name="Rahmeh R."/>
            <person name="Kishk M."/>
        </authorList>
    </citation>
    <scope>NUCLEOTIDE SEQUENCE</scope>
    <source>
        <strain evidence="2">P3</strain>
    </source>
</reference>
<organism evidence="2 3">
    <name type="scientific">Bordetella petrii</name>
    <dbReference type="NCBI Taxonomy" id="94624"/>
    <lineage>
        <taxon>Bacteria</taxon>
        <taxon>Pseudomonadati</taxon>
        <taxon>Pseudomonadota</taxon>
        <taxon>Betaproteobacteria</taxon>
        <taxon>Burkholderiales</taxon>
        <taxon>Alcaligenaceae</taxon>
        <taxon>Bordetella</taxon>
    </lineage>
</organism>